<keyword evidence="4" id="KW-1185">Reference proteome</keyword>
<dbReference type="InterPro" id="IPR001036">
    <property type="entry name" value="Acrflvin-R"/>
</dbReference>
<feature type="transmembrane region" description="Helical" evidence="2">
    <location>
        <begin position="474"/>
        <end position="494"/>
    </location>
</feature>
<keyword evidence="2" id="KW-1133">Transmembrane helix</keyword>
<feature type="transmembrane region" description="Helical" evidence="2">
    <location>
        <begin position="736"/>
        <end position="759"/>
    </location>
</feature>
<dbReference type="Gene3D" id="3.30.70.1430">
    <property type="entry name" value="Multidrug efflux transporter AcrB pore domain"/>
    <property type="match status" value="1"/>
</dbReference>
<feature type="coiled-coil region" evidence="1">
    <location>
        <begin position="243"/>
        <end position="270"/>
    </location>
</feature>
<dbReference type="Gene3D" id="3.30.70.1320">
    <property type="entry name" value="Multidrug efflux transporter AcrB pore domain like"/>
    <property type="match status" value="2"/>
</dbReference>
<feature type="transmembrane region" description="Helical" evidence="2">
    <location>
        <begin position="289"/>
        <end position="306"/>
    </location>
</feature>
<keyword evidence="2" id="KW-0472">Membrane</keyword>
<dbReference type="Gene3D" id="3.30.70.1440">
    <property type="entry name" value="Multidrug efflux transporter AcrB pore domain"/>
    <property type="match status" value="1"/>
</dbReference>
<feature type="transmembrane region" description="Helical" evidence="2">
    <location>
        <begin position="869"/>
        <end position="895"/>
    </location>
</feature>
<evidence type="ECO:0000256" key="2">
    <source>
        <dbReference type="SAM" id="Phobius"/>
    </source>
</evidence>
<dbReference type="InterPro" id="IPR027463">
    <property type="entry name" value="AcrB_DN_DC_subdom"/>
</dbReference>
<keyword evidence="1" id="KW-0175">Coiled coil</keyword>
<feature type="transmembrane region" description="Helical" evidence="2">
    <location>
        <begin position="38"/>
        <end position="59"/>
    </location>
</feature>
<keyword evidence="2" id="KW-0812">Transmembrane</keyword>
<dbReference type="SUPFAM" id="SSF82693">
    <property type="entry name" value="Multidrug efflux transporter AcrB pore domain, PN1, PN2, PC1 and PC2 subdomains"/>
    <property type="match status" value="2"/>
</dbReference>
<dbReference type="EMBL" id="MLAW01000003">
    <property type="protein sequence ID" value="OJJ27065.1"/>
    <property type="molecule type" value="Genomic_DNA"/>
</dbReference>
<evidence type="ECO:0000256" key="1">
    <source>
        <dbReference type="SAM" id="Coils"/>
    </source>
</evidence>
<feature type="transmembrane region" description="Helical" evidence="2">
    <location>
        <begin position="841"/>
        <end position="863"/>
    </location>
</feature>
<dbReference type="SUPFAM" id="SSF82866">
    <property type="entry name" value="Multidrug efflux transporter AcrB transmembrane domain"/>
    <property type="match status" value="2"/>
</dbReference>
<comment type="caution">
    <text evidence="3">The sequence shown here is derived from an EMBL/GenBank/DDBJ whole genome shotgun (WGS) entry which is preliminary data.</text>
</comment>
<dbReference type="Gene3D" id="3.30.2090.10">
    <property type="entry name" value="Multidrug efflux transporter AcrB TolC docking domain, DN and DC subdomains"/>
    <property type="match status" value="1"/>
</dbReference>
<organism evidence="3 4">
    <name type="scientific">Roseofilum reptotaenium AO1-A</name>
    <dbReference type="NCBI Taxonomy" id="1925591"/>
    <lineage>
        <taxon>Bacteria</taxon>
        <taxon>Bacillati</taxon>
        <taxon>Cyanobacteriota</taxon>
        <taxon>Cyanophyceae</taxon>
        <taxon>Desertifilales</taxon>
        <taxon>Desertifilaceae</taxon>
        <taxon>Roseofilum</taxon>
    </lineage>
</organism>
<name>A0A1L9QWJ0_9CYAN</name>
<reference evidence="3" key="1">
    <citation type="submission" date="2016-10" db="EMBL/GenBank/DDBJ databases">
        <title>CRISPR-Cas defence system in Roseofilum reptotaenium: evidence of a bacteriophage-cyanobacterium arms race in the coral black band disease.</title>
        <authorList>
            <person name="Buerger P."/>
            <person name="Wood-Charlson E.M."/>
            <person name="Weynberg K.D."/>
            <person name="Willis B."/>
            <person name="Van Oppen M.J."/>
        </authorList>
    </citation>
    <scope>NUCLEOTIDE SEQUENCE [LARGE SCALE GENOMIC DNA]</scope>
    <source>
        <strain evidence="3">AO1-A</strain>
    </source>
</reference>
<evidence type="ECO:0000313" key="3">
    <source>
        <dbReference type="EMBL" id="OJJ27065.1"/>
    </source>
</evidence>
<proteinExistence type="predicted"/>
<gene>
    <name evidence="3" type="ORF">BI308_03160</name>
</gene>
<accession>A0A1L9QWJ0</accession>
<dbReference type="AlphaFoldDB" id="A0A1L9QWJ0"/>
<feature type="transmembrane region" description="Helical" evidence="2">
    <location>
        <begin position="791"/>
        <end position="812"/>
    </location>
</feature>
<protein>
    <submittedName>
        <fullName evidence="3">Cation transporter</fullName>
    </submittedName>
</protein>
<dbReference type="PANTHER" id="PTHR32063:SF0">
    <property type="entry name" value="SWARMING MOTILITY PROTEIN SWRC"/>
    <property type="match status" value="1"/>
</dbReference>
<feature type="transmembrane region" description="Helical" evidence="2">
    <location>
        <begin position="415"/>
        <end position="442"/>
    </location>
</feature>
<evidence type="ECO:0000313" key="4">
    <source>
        <dbReference type="Proteomes" id="UP000183940"/>
    </source>
</evidence>
<dbReference type="Pfam" id="PF00873">
    <property type="entry name" value="ACR_tran"/>
    <property type="match status" value="3"/>
</dbReference>
<sequence length="910" mass="99537">MAVNEGKGRSAKGTKRQQKWRERLNISRWAIATPRITLGFWIAVMVAGIFAFSSLKYALFPDITFPVVVVHASAPLSTPLDIEAELTEPIETQLQDLPGLNHSRSLVYPGQTVVNGIFEVGVNLEAIAPQLQIDLNQLSLPHQTKVEVIPLNLNESSVISYAILSQTLSLEELREIAVSSFVPELSAVEGVLRVDIWGDGLDRNRETLPDPQLEEVLATQNPPTLVRFNGENALALSVVKRRNANTLDVVNRIEDEVAQLQGNHTDLQLILADTDAEYIQEATQSTIDALFLAIALAVLVIFAFLWNIPATLIAALAIPISLLATFIVMALYGFNLETITLLALALVIGIIVDDAIVEIENIARHVELGKSPLKAAIAATNEIGLTVAASTLTIVAVFLPVAFMGGTVGQFFKPFGLTISAAVIASLFVARTLTPILAVDWLKREKTFKQKPVRRYGVSRAYGRLLGWCLHHRWIVVAIALFSFIAGIALIPFIPKGFIPQLDRGEFNIVYTSELPKFSAPPPTETPEDRGSFSWLASLVQSPEPILLRKSRNVAEELEEVVLSLPDVERVYTIMGLRGEANKGQMRVMLKGDRQLSTLEMQQHLREKLPKIPRVTLSVEDIQFVDTVDQKPVQVMLAGEDLVELNQAAQGFQERLAQLTGLADLEVTETGVHQSGDIPGRIDRYQGERVMIFSANLTDGAAIGNISDEITQIADTMLPENIRLIIGGEGASSSEVFGSFGTTLTFSILSMLLLLWLLFGRLEEPIVVGLCLPLSIVGAMLALLITQSDFGMISLLGLIFLLGLLDKNALLLMDYANQLRQKGVDRYTALLETGKVRLRPILMTTGSTLLGMLPIALGFGAGAELRQPMAVAIMGGLITSTLLSLIVVPVLYTLLEDAWKWMIQKLTLNT</sequence>
<dbReference type="STRING" id="1925591.BI308_03160"/>
<dbReference type="Proteomes" id="UP000183940">
    <property type="component" value="Unassembled WGS sequence"/>
</dbReference>
<dbReference type="Gene3D" id="1.20.1640.10">
    <property type="entry name" value="Multidrug efflux transporter AcrB transmembrane domain"/>
    <property type="match status" value="4"/>
</dbReference>
<feature type="transmembrane region" description="Helical" evidence="2">
    <location>
        <begin position="378"/>
        <end position="403"/>
    </location>
</feature>
<dbReference type="GO" id="GO:0005886">
    <property type="term" value="C:plasma membrane"/>
    <property type="evidence" value="ECO:0007669"/>
    <property type="project" value="TreeGrafter"/>
</dbReference>
<dbReference type="GO" id="GO:0042910">
    <property type="term" value="F:xenobiotic transmembrane transporter activity"/>
    <property type="evidence" value="ECO:0007669"/>
    <property type="project" value="TreeGrafter"/>
</dbReference>
<feature type="transmembrane region" description="Helical" evidence="2">
    <location>
        <begin position="313"/>
        <end position="332"/>
    </location>
</feature>
<feature type="transmembrane region" description="Helical" evidence="2">
    <location>
        <begin position="766"/>
        <end position="785"/>
    </location>
</feature>
<dbReference type="PANTHER" id="PTHR32063">
    <property type="match status" value="1"/>
</dbReference>